<dbReference type="PROSITE" id="PS01087">
    <property type="entry name" value="RADICAL_ACTIVATING"/>
    <property type="match status" value="1"/>
</dbReference>
<organism evidence="10 11">
    <name type="scientific">Parasphaerochaeta coccoides (strain ATCC BAA-1237 / DSM 17374 / SPN1)</name>
    <name type="common">Sphaerochaeta coccoides</name>
    <dbReference type="NCBI Taxonomy" id="760011"/>
    <lineage>
        <taxon>Bacteria</taxon>
        <taxon>Pseudomonadati</taxon>
        <taxon>Spirochaetota</taxon>
        <taxon>Spirochaetia</taxon>
        <taxon>Spirochaetales</taxon>
        <taxon>Sphaerochaetaceae</taxon>
        <taxon>Parasphaerochaeta</taxon>
    </lineage>
</organism>
<dbReference type="InterPro" id="IPR001989">
    <property type="entry name" value="Radical_activat_CS"/>
</dbReference>
<dbReference type="PANTHER" id="PTHR43075">
    <property type="entry name" value="FORMATE LYASE ACTIVATING ENZYME, PUTATIVE (AFU_ORTHOLOGUE AFUA_2G15630)-RELATED"/>
    <property type="match status" value="1"/>
</dbReference>
<dbReference type="Proteomes" id="UP000007939">
    <property type="component" value="Chromosome"/>
</dbReference>
<evidence type="ECO:0000313" key="11">
    <source>
        <dbReference type="Proteomes" id="UP000007939"/>
    </source>
</evidence>
<dbReference type="PANTHER" id="PTHR43075:SF1">
    <property type="entry name" value="FORMATE LYASE ACTIVATING ENZYME, PUTATIVE (AFU_ORTHOLOGUE AFUA_2G15630)-RELATED"/>
    <property type="match status" value="1"/>
</dbReference>
<feature type="binding site" evidence="8">
    <location>
        <position position="68"/>
    </location>
    <ligand>
        <name>[4Fe-4S] cluster</name>
        <dbReference type="ChEBI" id="CHEBI:49883"/>
        <note>4Fe-4S-S-AdoMet</note>
    </ligand>
</feature>
<name>F4GK82_PARC1</name>
<comment type="cofactor">
    <cofactor evidence="8">
        <name>[4Fe-4S] cluster</name>
        <dbReference type="ChEBI" id="CHEBI:49883"/>
    </cofactor>
    <text evidence="8">Binds 1 [4Fe-4S] cluster. The cluster is coordinated with 3 cysteines and an exchangeable S-adenosyl-L-methionine.</text>
</comment>
<evidence type="ECO:0000259" key="9">
    <source>
        <dbReference type="Pfam" id="PF04055"/>
    </source>
</evidence>
<dbReference type="OrthoDB" id="9781783at2"/>
<dbReference type="InterPro" id="IPR058240">
    <property type="entry name" value="rSAM_sf"/>
</dbReference>
<dbReference type="KEGG" id="scc:Spico_1057"/>
<protein>
    <submittedName>
        <fullName evidence="10">Radical SAM domain protein</fullName>
    </submittedName>
</protein>
<feature type="domain" description="Radical SAM core" evidence="9">
    <location>
        <begin position="62"/>
        <end position="190"/>
    </location>
</feature>
<dbReference type="Gene3D" id="3.20.20.70">
    <property type="entry name" value="Aldolase class I"/>
    <property type="match status" value="1"/>
</dbReference>
<feature type="binding site" evidence="8">
    <location>
        <position position="72"/>
    </location>
    <ligand>
        <name>[4Fe-4S] cluster</name>
        <dbReference type="ChEBI" id="CHEBI:49883"/>
        <note>4Fe-4S-S-AdoMet</note>
    </ligand>
</feature>
<reference evidence="10 11" key="2">
    <citation type="journal article" date="2012" name="Stand. Genomic Sci.">
        <title>Complete genome sequence of the termite hindgut bacterium Spirochaeta coccoides type strain (SPN1(T)), reclassification in the genus Sphaerochaeta as Sphaerochaeta coccoides comb. nov. and emendations of the family Spirochaetaceae and the genus Sphaerochaeta.</title>
        <authorList>
            <person name="Abt B."/>
            <person name="Han C."/>
            <person name="Scheuner C."/>
            <person name="Lu M."/>
            <person name="Lapidus A."/>
            <person name="Nolan M."/>
            <person name="Lucas S."/>
            <person name="Hammon N."/>
            <person name="Deshpande S."/>
            <person name="Cheng J.F."/>
            <person name="Tapia R."/>
            <person name="Goodwin L.A."/>
            <person name="Pitluck S."/>
            <person name="Liolios K."/>
            <person name="Pagani I."/>
            <person name="Ivanova N."/>
            <person name="Mavromatis K."/>
            <person name="Mikhailova N."/>
            <person name="Huntemann M."/>
            <person name="Pati A."/>
            <person name="Chen A."/>
            <person name="Palaniappan K."/>
            <person name="Land M."/>
            <person name="Hauser L."/>
            <person name="Brambilla E.M."/>
            <person name="Rohde M."/>
            <person name="Spring S."/>
            <person name="Gronow S."/>
            <person name="Goker M."/>
            <person name="Woyke T."/>
            <person name="Bristow J."/>
            <person name="Eisen J.A."/>
            <person name="Markowitz V."/>
            <person name="Hugenholtz P."/>
            <person name="Kyrpides N.C."/>
            <person name="Klenk H.P."/>
            <person name="Detter J.C."/>
        </authorList>
    </citation>
    <scope>NUCLEOTIDE SEQUENCE [LARGE SCALE GENOMIC DNA]</scope>
    <source>
        <strain evidence="11">ATCC BAA-1237 / DSM 17374 / SPN1</strain>
    </source>
</reference>
<dbReference type="RefSeq" id="WP_013739673.1">
    <property type="nucleotide sequence ID" value="NC_015436.1"/>
</dbReference>
<dbReference type="AlphaFoldDB" id="F4GK82"/>
<gene>
    <name evidence="10" type="ordered locus">Spico_1057</name>
</gene>
<evidence type="ECO:0000256" key="1">
    <source>
        <dbReference type="ARBA" id="ARBA00009777"/>
    </source>
</evidence>
<evidence type="ECO:0000256" key="6">
    <source>
        <dbReference type="ARBA" id="ARBA00023004"/>
    </source>
</evidence>
<evidence type="ECO:0000256" key="7">
    <source>
        <dbReference type="ARBA" id="ARBA00023014"/>
    </source>
</evidence>
<dbReference type="GO" id="GO:0051539">
    <property type="term" value="F:4 iron, 4 sulfur cluster binding"/>
    <property type="evidence" value="ECO:0007669"/>
    <property type="project" value="UniProtKB-KW"/>
</dbReference>
<dbReference type="PIRSF" id="PIRSF004869">
    <property type="entry name" value="PflX_prd"/>
    <property type="match status" value="1"/>
</dbReference>
<evidence type="ECO:0000256" key="2">
    <source>
        <dbReference type="ARBA" id="ARBA00022485"/>
    </source>
</evidence>
<keyword evidence="11" id="KW-1185">Reference proteome</keyword>
<keyword evidence="7 8" id="KW-0411">Iron-sulfur</keyword>
<keyword evidence="3 8" id="KW-0949">S-adenosyl-L-methionine</keyword>
<dbReference type="eggNOG" id="COG1313">
    <property type="taxonomic scope" value="Bacteria"/>
</dbReference>
<feature type="binding site" evidence="8">
    <location>
        <position position="75"/>
    </location>
    <ligand>
        <name>[4Fe-4S] cluster</name>
        <dbReference type="ChEBI" id="CHEBI:49883"/>
        <note>4Fe-4S-S-AdoMet</note>
    </ligand>
</feature>
<keyword evidence="2" id="KW-0004">4Fe-4S</keyword>
<dbReference type="Pfam" id="PF04055">
    <property type="entry name" value="Radical_SAM"/>
    <property type="match status" value="1"/>
</dbReference>
<keyword evidence="6 8" id="KW-0408">Iron</keyword>
<dbReference type="CDD" id="cd01335">
    <property type="entry name" value="Radical_SAM"/>
    <property type="match status" value="1"/>
</dbReference>
<evidence type="ECO:0000256" key="5">
    <source>
        <dbReference type="ARBA" id="ARBA00023002"/>
    </source>
</evidence>
<dbReference type="SUPFAM" id="SSF102114">
    <property type="entry name" value="Radical SAM enzymes"/>
    <property type="match status" value="1"/>
</dbReference>
<dbReference type="SFLD" id="SFLDG01099">
    <property type="entry name" value="Uncharacterised_Radical_SAM_Su"/>
    <property type="match status" value="1"/>
</dbReference>
<dbReference type="SFLD" id="SFLDS00029">
    <property type="entry name" value="Radical_SAM"/>
    <property type="match status" value="1"/>
</dbReference>
<keyword evidence="4 8" id="KW-0479">Metal-binding</keyword>
<dbReference type="HOGENOM" id="CLU_062674_0_1_12"/>
<sequence>MAGIPEYFNPYRTCLLCPNRCAVDRTRQQVGICRETDKVRVAWSGLHRGEEPPVTGKKGSGMIFFSGCPLHCAYCQNHQIAGCNATFSSYGCVVDCDSLVNMMLGLQDMEAANVNMVTGTHFIPTIAEAVRRARSQGFVLPIVWNSSGYESEEGLSVIDPLVDLHLVDFKTLDSQVAAVFCGNRRYAKVVAPMLEELVSRHPVTAVGPDGVLRGILVRHLVFPGTMEATREALRWYAHHLNGSAWLSLMVQFVPPSGERLFPRMTQAEYDSLIALLDELGIEDGFVQELGDEDSWIPDFRRDNPFPDGFAEPLPYFLSLRSSVR</sequence>
<evidence type="ECO:0000313" key="10">
    <source>
        <dbReference type="EMBL" id="AEC02278.1"/>
    </source>
</evidence>
<evidence type="ECO:0000256" key="8">
    <source>
        <dbReference type="PIRSR" id="PIRSR004869-50"/>
    </source>
</evidence>
<proteinExistence type="inferred from homology"/>
<dbReference type="InterPro" id="IPR040085">
    <property type="entry name" value="MJ0674-like"/>
</dbReference>
<dbReference type="GO" id="GO:0016491">
    <property type="term" value="F:oxidoreductase activity"/>
    <property type="evidence" value="ECO:0007669"/>
    <property type="project" value="UniProtKB-KW"/>
</dbReference>
<comment type="similarity">
    <text evidence="1">Belongs to the organic radical-activating enzymes family.</text>
</comment>
<keyword evidence="5" id="KW-0560">Oxidoreductase</keyword>
<accession>F4GK82</accession>
<dbReference type="EMBL" id="CP002659">
    <property type="protein sequence ID" value="AEC02278.1"/>
    <property type="molecule type" value="Genomic_DNA"/>
</dbReference>
<dbReference type="InterPro" id="IPR007197">
    <property type="entry name" value="rSAM"/>
</dbReference>
<reference evidence="11" key="1">
    <citation type="submission" date="2011-04" db="EMBL/GenBank/DDBJ databases">
        <title>The complete genome of Spirochaeta coccoides DSM 17374.</title>
        <authorList>
            <person name="Lucas S."/>
            <person name="Copeland A."/>
            <person name="Lapidus A."/>
            <person name="Bruce D."/>
            <person name="Goodwin L."/>
            <person name="Pitluck S."/>
            <person name="Peters L."/>
            <person name="Kyrpides N."/>
            <person name="Mavromatis K."/>
            <person name="Pagani I."/>
            <person name="Ivanova N."/>
            <person name="Ovchinnikova G."/>
            <person name="Lu M."/>
            <person name="Detter J.C."/>
            <person name="Tapia R."/>
            <person name="Han C."/>
            <person name="Land M."/>
            <person name="Hauser L."/>
            <person name="Markowitz V."/>
            <person name="Cheng J.-F."/>
            <person name="Hugenholtz P."/>
            <person name="Woyke T."/>
            <person name="Wu D."/>
            <person name="Spring S."/>
            <person name="Schroeder M."/>
            <person name="Brambilla E."/>
            <person name="Klenk H.-P."/>
            <person name="Eisen J.A."/>
        </authorList>
    </citation>
    <scope>NUCLEOTIDE SEQUENCE [LARGE SCALE GENOMIC DNA]</scope>
    <source>
        <strain evidence="11">ATCC BAA-1237 / DSM 17374 / SPN1</strain>
    </source>
</reference>
<evidence type="ECO:0000256" key="4">
    <source>
        <dbReference type="ARBA" id="ARBA00022723"/>
    </source>
</evidence>
<dbReference type="InterPro" id="IPR016431">
    <property type="entry name" value="Pyrv-formate_lyase-activ_prd"/>
</dbReference>
<dbReference type="GO" id="GO:0046872">
    <property type="term" value="F:metal ion binding"/>
    <property type="evidence" value="ECO:0007669"/>
    <property type="project" value="UniProtKB-KW"/>
</dbReference>
<evidence type="ECO:0000256" key="3">
    <source>
        <dbReference type="ARBA" id="ARBA00022691"/>
    </source>
</evidence>
<dbReference type="InterPro" id="IPR013785">
    <property type="entry name" value="Aldolase_TIM"/>
</dbReference>